<dbReference type="RefSeq" id="XP_031341951.1">
    <property type="nucleotide sequence ID" value="XM_031486091.1"/>
</dbReference>
<feature type="domain" description="Antistasin-like" evidence="2">
    <location>
        <begin position="31"/>
        <end position="56"/>
    </location>
</feature>
<dbReference type="Pfam" id="PF02822">
    <property type="entry name" value="Antistasin"/>
    <property type="match status" value="2"/>
</dbReference>
<accession>A0A1Y1N3Z9</accession>
<proteinExistence type="predicted"/>
<dbReference type="AlphaFoldDB" id="A0A1Y1N3Z9"/>
<dbReference type="InterPro" id="IPR004094">
    <property type="entry name" value="Antistasin-like"/>
</dbReference>
<feature type="chain" id="PRO_5011965521" description="Antistasin-like domain-containing protein" evidence="1">
    <location>
        <begin position="24"/>
        <end position="249"/>
    </location>
</feature>
<dbReference type="EMBL" id="GEZM01013381">
    <property type="protein sequence ID" value="JAV92603.1"/>
    <property type="molecule type" value="Transcribed_RNA"/>
</dbReference>
<organism evidence="3">
    <name type="scientific">Photinus pyralis</name>
    <name type="common">Common eastern firefly</name>
    <name type="synonym">Lampyris pyralis</name>
    <dbReference type="NCBI Taxonomy" id="7054"/>
    <lineage>
        <taxon>Eukaryota</taxon>
        <taxon>Metazoa</taxon>
        <taxon>Ecdysozoa</taxon>
        <taxon>Arthropoda</taxon>
        <taxon>Hexapoda</taxon>
        <taxon>Insecta</taxon>
        <taxon>Pterygota</taxon>
        <taxon>Neoptera</taxon>
        <taxon>Endopterygota</taxon>
        <taxon>Coleoptera</taxon>
        <taxon>Polyphaga</taxon>
        <taxon>Elateriformia</taxon>
        <taxon>Elateroidea</taxon>
        <taxon>Lampyridae</taxon>
        <taxon>Lampyrinae</taxon>
        <taxon>Photinus</taxon>
    </lineage>
</organism>
<dbReference type="PROSITE" id="PS51252">
    <property type="entry name" value="ANTISTASIN"/>
    <property type="match status" value="2"/>
</dbReference>
<dbReference type="KEGG" id="ppyr:116169892"/>
<evidence type="ECO:0000259" key="2">
    <source>
        <dbReference type="PROSITE" id="PS51252"/>
    </source>
</evidence>
<evidence type="ECO:0000256" key="1">
    <source>
        <dbReference type="SAM" id="SignalP"/>
    </source>
</evidence>
<feature type="signal peptide" evidence="1">
    <location>
        <begin position="1"/>
        <end position="23"/>
    </location>
</feature>
<keyword evidence="1" id="KW-0732">Signal</keyword>
<reference evidence="3" key="1">
    <citation type="journal article" date="2016" name="Sci. Rep.">
        <title>Molecular characterization of firefly nuptial gifts: a multi-omics approach sheds light on postcopulatory sexual selection.</title>
        <authorList>
            <person name="Al-Wathiqui N."/>
            <person name="Fallon T.R."/>
            <person name="South A."/>
            <person name="Weng J.K."/>
            <person name="Lewis S.M."/>
        </authorList>
    </citation>
    <scope>NUCLEOTIDE SEQUENCE</scope>
</reference>
<dbReference type="SUPFAM" id="SSF57262">
    <property type="entry name" value="Leech antihemostatic proteins"/>
    <property type="match status" value="2"/>
</dbReference>
<dbReference type="InterPro" id="IPR028150">
    <property type="entry name" value="Lustrin_cystein"/>
</dbReference>
<dbReference type="Gene3D" id="2.10.22.10">
    <property type="entry name" value="Antistasin, domain 1"/>
    <property type="match status" value="2"/>
</dbReference>
<dbReference type="GeneID" id="116169892"/>
<feature type="domain" description="Antistasin-like" evidence="2">
    <location>
        <begin position="95"/>
        <end position="120"/>
    </location>
</feature>
<protein>
    <recommendedName>
        <fullName evidence="2">Antistasin-like domain-containing protein</fullName>
    </recommendedName>
</protein>
<dbReference type="InterPro" id="IPR011061">
    <property type="entry name" value="Hirudin/antistatin"/>
</dbReference>
<evidence type="ECO:0000313" key="3">
    <source>
        <dbReference type="EMBL" id="JAV92603.1"/>
    </source>
</evidence>
<dbReference type="GO" id="GO:0004867">
    <property type="term" value="F:serine-type endopeptidase inhibitor activity"/>
    <property type="evidence" value="ECO:0007669"/>
    <property type="project" value="InterPro"/>
</dbReference>
<name>A0A1Y1N3Z9_PHOPY</name>
<dbReference type="Pfam" id="PF14625">
    <property type="entry name" value="Lustrin_cystein"/>
    <property type="match status" value="1"/>
</dbReference>
<sequence>MRIFTLIILILTILLAIVSDVSALTVGPQICENKSCDAYCPYGNMIDDNNCRTCTCNKPCANPKCRPGEECRADVLPCSSTGEPCGYIEKCGAPCPLLDCVPYCPYGEKLDENGCLTCECIDHCKNLPCAPGEMCTVENITDFNAAGGVRYKCTNGSQTDCDNCASKNPCNGVHCSRGHYCEVETIYCITQPCPPPFAYCKPYCPENSWPLLGIYDYAVQCTAGAWKCPKGYDCVNIPYLNQAYCCSTQ</sequence>